<dbReference type="AlphaFoldDB" id="A0A0E9PY68"/>
<evidence type="ECO:0000313" key="1">
    <source>
        <dbReference type="EMBL" id="JAH09434.1"/>
    </source>
</evidence>
<organism evidence="1">
    <name type="scientific">Anguilla anguilla</name>
    <name type="common">European freshwater eel</name>
    <name type="synonym">Muraena anguilla</name>
    <dbReference type="NCBI Taxonomy" id="7936"/>
    <lineage>
        <taxon>Eukaryota</taxon>
        <taxon>Metazoa</taxon>
        <taxon>Chordata</taxon>
        <taxon>Craniata</taxon>
        <taxon>Vertebrata</taxon>
        <taxon>Euteleostomi</taxon>
        <taxon>Actinopterygii</taxon>
        <taxon>Neopterygii</taxon>
        <taxon>Teleostei</taxon>
        <taxon>Anguilliformes</taxon>
        <taxon>Anguillidae</taxon>
        <taxon>Anguilla</taxon>
    </lineage>
</organism>
<sequence>MARAIIEAFILIVFRQYICYAVCELHFEH</sequence>
<dbReference type="EMBL" id="GBXM01099143">
    <property type="protein sequence ID" value="JAH09434.1"/>
    <property type="molecule type" value="Transcribed_RNA"/>
</dbReference>
<reference evidence="1" key="2">
    <citation type="journal article" date="2015" name="Fish Shellfish Immunol.">
        <title>Early steps in the European eel (Anguilla anguilla)-Vibrio vulnificus interaction in the gills: Role of the RtxA13 toxin.</title>
        <authorList>
            <person name="Callol A."/>
            <person name="Pajuelo D."/>
            <person name="Ebbesson L."/>
            <person name="Teles M."/>
            <person name="MacKenzie S."/>
            <person name="Amaro C."/>
        </authorList>
    </citation>
    <scope>NUCLEOTIDE SEQUENCE</scope>
</reference>
<reference evidence="1" key="1">
    <citation type="submission" date="2014-11" db="EMBL/GenBank/DDBJ databases">
        <authorList>
            <person name="Amaro Gonzalez C."/>
        </authorList>
    </citation>
    <scope>NUCLEOTIDE SEQUENCE</scope>
</reference>
<name>A0A0E9PY68_ANGAN</name>
<accession>A0A0E9PY68</accession>
<proteinExistence type="predicted"/>
<protein>
    <submittedName>
        <fullName evidence="1">Uncharacterized protein</fullName>
    </submittedName>
</protein>